<name>A0A6S7BFN9_9BURK</name>
<evidence type="ECO:0000259" key="1">
    <source>
        <dbReference type="Pfam" id="PF13744"/>
    </source>
</evidence>
<dbReference type="Proteomes" id="UP000494115">
    <property type="component" value="Unassembled WGS sequence"/>
</dbReference>
<dbReference type="InterPro" id="IPR001387">
    <property type="entry name" value="Cro/C1-type_HTH"/>
</dbReference>
<dbReference type="AlphaFoldDB" id="A0A6S7BFN9"/>
<dbReference type="Gene3D" id="1.10.260.40">
    <property type="entry name" value="lambda repressor-like DNA-binding domains"/>
    <property type="match status" value="1"/>
</dbReference>
<proteinExistence type="predicted"/>
<dbReference type="SUPFAM" id="SSF47413">
    <property type="entry name" value="lambda repressor-like DNA-binding domains"/>
    <property type="match status" value="1"/>
</dbReference>
<accession>A0A6S7BFN9</accession>
<sequence>MSTERFASVWDAIEDTPEKAENMKLRSGLMMALKGHIIRAGLSQSEAAKLFSVTQPRVSDLMRGKIGLFGLDALVNMAAAAGMQIEMRVHEAERC</sequence>
<reference evidence="2 3" key="1">
    <citation type="submission" date="2020-04" db="EMBL/GenBank/DDBJ databases">
        <authorList>
            <person name="De Canck E."/>
        </authorList>
    </citation>
    <scope>NUCLEOTIDE SEQUENCE [LARGE SCALE GENOMIC DNA]</scope>
    <source>
        <strain evidence="2 3">LMG 28138</strain>
    </source>
</reference>
<dbReference type="EMBL" id="CADIKM010000008">
    <property type="protein sequence ID" value="CAB3787154.1"/>
    <property type="molecule type" value="Genomic_DNA"/>
</dbReference>
<dbReference type="RefSeq" id="WP_175104944.1">
    <property type="nucleotide sequence ID" value="NZ_CADIKM010000008.1"/>
</dbReference>
<dbReference type="InterPro" id="IPR039554">
    <property type="entry name" value="HigA2-like_HTH"/>
</dbReference>
<dbReference type="CDD" id="cd00093">
    <property type="entry name" value="HTH_XRE"/>
    <property type="match status" value="1"/>
</dbReference>
<feature type="domain" description="HigA2-like helix-turn-helix" evidence="1">
    <location>
        <begin position="14"/>
        <end position="89"/>
    </location>
</feature>
<protein>
    <recommendedName>
        <fullName evidence="1">HigA2-like helix-turn-helix domain-containing protein</fullName>
    </recommendedName>
</protein>
<gene>
    <name evidence="2" type="ORF">LMG28138_02376</name>
</gene>
<organism evidence="2 3">
    <name type="scientific">Pararobbsia alpina</name>
    <dbReference type="NCBI Taxonomy" id="621374"/>
    <lineage>
        <taxon>Bacteria</taxon>
        <taxon>Pseudomonadati</taxon>
        <taxon>Pseudomonadota</taxon>
        <taxon>Betaproteobacteria</taxon>
        <taxon>Burkholderiales</taxon>
        <taxon>Burkholderiaceae</taxon>
        <taxon>Pararobbsia</taxon>
    </lineage>
</organism>
<evidence type="ECO:0000313" key="3">
    <source>
        <dbReference type="Proteomes" id="UP000494115"/>
    </source>
</evidence>
<dbReference type="Pfam" id="PF13744">
    <property type="entry name" value="HTH_37"/>
    <property type="match status" value="1"/>
</dbReference>
<keyword evidence="3" id="KW-1185">Reference proteome</keyword>
<evidence type="ECO:0000313" key="2">
    <source>
        <dbReference type="EMBL" id="CAB3787154.1"/>
    </source>
</evidence>
<dbReference type="GO" id="GO:0003677">
    <property type="term" value="F:DNA binding"/>
    <property type="evidence" value="ECO:0007669"/>
    <property type="project" value="InterPro"/>
</dbReference>
<dbReference type="InterPro" id="IPR010982">
    <property type="entry name" value="Lambda_DNA-bd_dom_sf"/>
</dbReference>